<dbReference type="RefSeq" id="WP_048366069.1">
    <property type="nucleotide sequence ID" value="NZ_JYLF01000011.1"/>
</dbReference>
<dbReference type="STRING" id="1608994.TU86_20070"/>
<accession>A0A0J6IHZ6</accession>
<name>A0A0J6IHZ6_9PSED</name>
<protein>
    <submittedName>
        <fullName evidence="1">Uncharacterized protein</fullName>
    </submittedName>
</protein>
<gene>
    <name evidence="1" type="ORF">TU86_20070</name>
</gene>
<evidence type="ECO:0000313" key="2">
    <source>
        <dbReference type="Proteomes" id="UP000036325"/>
    </source>
</evidence>
<dbReference type="AlphaFoldDB" id="A0A0J6IHZ6"/>
<evidence type="ECO:0000313" key="1">
    <source>
        <dbReference type="EMBL" id="KMN11953.1"/>
    </source>
</evidence>
<dbReference type="OrthoDB" id="6978111at2"/>
<dbReference type="EMBL" id="JYLF01000011">
    <property type="protein sequence ID" value="KMN11953.1"/>
    <property type="molecule type" value="Genomic_DNA"/>
</dbReference>
<dbReference type="PATRIC" id="fig|1608994.3.peg.172"/>
<reference evidence="1 2" key="1">
    <citation type="submission" date="2015-02" db="EMBL/GenBank/DDBJ databases">
        <title>Pseudomonas helleri sp. nov. and Pseudomonas weihenstephanensis sp. nov., isolated from raw cows milk.</title>
        <authorList>
            <person name="von Neubeck M."/>
            <person name="Huptas C."/>
            <person name="Wenning M."/>
            <person name="Scherer S."/>
        </authorList>
    </citation>
    <scope>NUCLEOTIDE SEQUENCE [LARGE SCALE GENOMIC DNA]</scope>
    <source>
        <strain evidence="1 2">DSM 29166</strain>
    </source>
</reference>
<dbReference type="Proteomes" id="UP000036325">
    <property type="component" value="Unassembled WGS sequence"/>
</dbReference>
<comment type="caution">
    <text evidence="1">The sequence shown here is derived from an EMBL/GenBank/DDBJ whole genome shotgun (WGS) entry which is preliminary data.</text>
</comment>
<sequence>MPSKNIGERIDARCTRCGARNMQITEEFIGSGHYEVQAGKVSAVASADSFIATGRLFGRCRQCSHDWVFRKNPLAS</sequence>
<proteinExistence type="predicted"/>
<organism evidence="1 2">
    <name type="scientific">Pseudomonas weihenstephanensis</name>
    <dbReference type="NCBI Taxonomy" id="1608994"/>
    <lineage>
        <taxon>Bacteria</taxon>
        <taxon>Pseudomonadati</taxon>
        <taxon>Pseudomonadota</taxon>
        <taxon>Gammaproteobacteria</taxon>
        <taxon>Pseudomonadales</taxon>
        <taxon>Pseudomonadaceae</taxon>
        <taxon>Pseudomonas</taxon>
    </lineage>
</organism>